<feature type="domain" description="Methyltransferase type 11" evidence="1">
    <location>
        <begin position="51"/>
        <end position="141"/>
    </location>
</feature>
<dbReference type="PANTHER" id="PTHR42912:SF93">
    <property type="entry name" value="N6-ADENOSINE-METHYLTRANSFERASE TMT1A"/>
    <property type="match status" value="1"/>
</dbReference>
<proteinExistence type="predicted"/>
<dbReference type="SUPFAM" id="SSF53335">
    <property type="entry name" value="S-adenosyl-L-methionine-dependent methyltransferases"/>
    <property type="match status" value="1"/>
</dbReference>
<dbReference type="GO" id="GO:0008168">
    <property type="term" value="F:methyltransferase activity"/>
    <property type="evidence" value="ECO:0007669"/>
    <property type="project" value="UniProtKB-KW"/>
</dbReference>
<keyword evidence="3" id="KW-1185">Reference proteome</keyword>
<comment type="caution">
    <text evidence="2">The sequence shown here is derived from an EMBL/GenBank/DDBJ whole genome shotgun (WGS) entry which is preliminary data.</text>
</comment>
<gene>
    <name evidence="2" type="ORF">KEC16_13700</name>
</gene>
<reference evidence="2 3" key="1">
    <citation type="submission" date="2021-04" db="EMBL/GenBank/DDBJ databases">
        <title>Magnetospirillum sulfuroxidans sp. nov., a facultative chemolithoautotrophic sulfur-oxidizing alphaproteobacterium isolated from freshwater sediment and proposals for Paramagetospirillum gen. nov., and Magnetospirillaceae fam. nov.</title>
        <authorList>
            <person name="Koziaeva V."/>
            <person name="Geelhoed J.S."/>
            <person name="Sorokin D.Y."/>
            <person name="Grouzdev D.S."/>
        </authorList>
    </citation>
    <scope>NUCLEOTIDE SEQUENCE [LARGE SCALE GENOMIC DNA]</scope>
    <source>
        <strain evidence="2 3">J10</strain>
    </source>
</reference>
<dbReference type="InterPro" id="IPR013216">
    <property type="entry name" value="Methyltransf_11"/>
</dbReference>
<dbReference type="Gene3D" id="3.40.50.150">
    <property type="entry name" value="Vaccinia Virus protein VP39"/>
    <property type="match status" value="1"/>
</dbReference>
<dbReference type="GO" id="GO:0032259">
    <property type="term" value="P:methylation"/>
    <property type="evidence" value="ECO:0007669"/>
    <property type="project" value="UniProtKB-KW"/>
</dbReference>
<organism evidence="2 3">
    <name type="scientific">Magnetospirillum sulfuroxidans</name>
    <dbReference type="NCBI Taxonomy" id="611300"/>
    <lineage>
        <taxon>Bacteria</taxon>
        <taxon>Pseudomonadati</taxon>
        <taxon>Pseudomonadota</taxon>
        <taxon>Alphaproteobacteria</taxon>
        <taxon>Rhodospirillales</taxon>
        <taxon>Rhodospirillaceae</taxon>
        <taxon>Magnetospirillum</taxon>
    </lineage>
</organism>
<dbReference type="CDD" id="cd02440">
    <property type="entry name" value="AdoMet_MTases"/>
    <property type="match status" value="1"/>
</dbReference>
<dbReference type="EMBL" id="JAGTUF010000013">
    <property type="protein sequence ID" value="MBR9972774.1"/>
    <property type="molecule type" value="Genomic_DNA"/>
</dbReference>
<evidence type="ECO:0000259" key="1">
    <source>
        <dbReference type="Pfam" id="PF08241"/>
    </source>
</evidence>
<dbReference type="RefSeq" id="WP_211549862.1">
    <property type="nucleotide sequence ID" value="NZ_JAGTUF010000013.1"/>
</dbReference>
<dbReference type="PANTHER" id="PTHR42912">
    <property type="entry name" value="METHYLTRANSFERASE"/>
    <property type="match status" value="1"/>
</dbReference>
<protein>
    <submittedName>
        <fullName evidence="2">Class I SAM-dependent methyltransferase</fullName>
    </submittedName>
</protein>
<evidence type="ECO:0000313" key="2">
    <source>
        <dbReference type="EMBL" id="MBR9972774.1"/>
    </source>
</evidence>
<dbReference type="Pfam" id="PF08241">
    <property type="entry name" value="Methyltransf_11"/>
    <property type="match status" value="1"/>
</dbReference>
<accession>A0ABS5IED2</accession>
<keyword evidence="2" id="KW-0489">Methyltransferase</keyword>
<name>A0ABS5IED2_9PROT</name>
<dbReference type="InterPro" id="IPR029063">
    <property type="entry name" value="SAM-dependent_MTases_sf"/>
</dbReference>
<dbReference type="Proteomes" id="UP000680714">
    <property type="component" value="Unassembled WGS sequence"/>
</dbReference>
<evidence type="ECO:0000313" key="3">
    <source>
        <dbReference type="Proteomes" id="UP000680714"/>
    </source>
</evidence>
<keyword evidence="2" id="KW-0808">Transferase</keyword>
<sequence>MTDPLSTQRAYYNAIAGEYDSSYSSPYALLYRKELFADILKGVALGGIRVLDMACGGGQNSLFFKEHEAEVVGLDISDAQCAIFRRRFTDSAVVTGSMTAMGFADASFDMVVTESLHHSHPHLDQCLAEVHRVLKPGGRFLLWEPECGSAFDRARKLWYRLDPQYFQDNEASIDIDLVLKAFEGKAVVDRLQYGGNLAHLFVLSSMHFRIPPAAVKYYARPLMAMENMLNKLNSRLFSMWVLCVLRKEASLNTDGTS</sequence>
<dbReference type="InterPro" id="IPR050508">
    <property type="entry name" value="Methyltransf_Superfamily"/>
</dbReference>